<feature type="transmembrane region" description="Helical" evidence="1">
    <location>
        <begin position="167"/>
        <end position="188"/>
    </location>
</feature>
<organism evidence="2 3">
    <name type="scientific">Bombiscardovia nodaiensis</name>
    <dbReference type="NCBI Taxonomy" id="2932181"/>
    <lineage>
        <taxon>Bacteria</taxon>
        <taxon>Bacillati</taxon>
        <taxon>Actinomycetota</taxon>
        <taxon>Actinomycetes</taxon>
        <taxon>Bifidobacteriales</taxon>
        <taxon>Bifidobacteriaceae</taxon>
        <taxon>Bombiscardovia</taxon>
    </lineage>
</organism>
<feature type="transmembrane region" description="Helical" evidence="1">
    <location>
        <begin position="272"/>
        <end position="292"/>
    </location>
</feature>
<keyword evidence="1" id="KW-1133">Transmembrane helix</keyword>
<name>A0ABN6SB48_9BIFI</name>
<accession>A0ABN6SB48</accession>
<proteinExistence type="predicted"/>
<evidence type="ECO:0000313" key="3">
    <source>
        <dbReference type="Proteomes" id="UP001321766"/>
    </source>
</evidence>
<feature type="transmembrane region" description="Helical" evidence="1">
    <location>
        <begin position="42"/>
        <end position="63"/>
    </location>
</feature>
<dbReference type="EMBL" id="AP026798">
    <property type="protein sequence ID" value="BDR52689.1"/>
    <property type="molecule type" value="Genomic_DNA"/>
</dbReference>
<keyword evidence="1" id="KW-0472">Membrane</keyword>
<gene>
    <name evidence="2" type="ORF">KIM372_05960</name>
</gene>
<dbReference type="Proteomes" id="UP001321766">
    <property type="component" value="Chromosome"/>
</dbReference>
<sequence length="296" mass="33182">MRIVYSTFGQLLLQLPHDRDEQAQDRSSRQAGQTSVFTRSGLVWRFLVLTAIFALSAGAQLNFDRRHLVLSGMNMWLGEPFGIYKDLGQTYWDPPFVFFLTFPLAFLACCIIPQFSRRTTLLDALIAYVVIWLGASFSVSLAIPIFYENSRQPGSLPLLSVDSITLYPWSVMAVRWLLALALLAWALVRAGVMVAASRGYRGLEILNKLGSFCTLVILALMAYRFIDVAHPGSQRSAKAALVLLALSLYMLPRDLRIVDECIRKQWSGAWQWLAALIILAEAALLLFCGTLMNVRV</sequence>
<reference evidence="2 3" key="1">
    <citation type="journal article" date="2023" name="Microbiol. Spectr.">
        <title>Symbiosis of Carpenter Bees with Uncharacterized Lactic Acid Bacteria Showing NAD Auxotrophy.</title>
        <authorList>
            <person name="Kawasaki S."/>
            <person name="Ozawa K."/>
            <person name="Mori T."/>
            <person name="Yamamoto A."/>
            <person name="Ito M."/>
            <person name="Ohkuma M."/>
            <person name="Sakamoto M."/>
            <person name="Matsutani M."/>
        </authorList>
    </citation>
    <scope>NUCLEOTIDE SEQUENCE [LARGE SCALE GENOMIC DNA]</scope>
    <source>
        <strain evidence="2 3">Kim37-2</strain>
    </source>
</reference>
<keyword evidence="3" id="KW-1185">Reference proteome</keyword>
<evidence type="ECO:0000256" key="1">
    <source>
        <dbReference type="SAM" id="Phobius"/>
    </source>
</evidence>
<feature type="transmembrane region" description="Helical" evidence="1">
    <location>
        <begin position="209"/>
        <end position="226"/>
    </location>
</feature>
<feature type="transmembrane region" description="Helical" evidence="1">
    <location>
        <begin position="96"/>
        <end position="113"/>
    </location>
</feature>
<keyword evidence="1" id="KW-0812">Transmembrane</keyword>
<feature type="transmembrane region" description="Helical" evidence="1">
    <location>
        <begin position="125"/>
        <end position="147"/>
    </location>
</feature>
<evidence type="ECO:0000313" key="2">
    <source>
        <dbReference type="EMBL" id="BDR52689.1"/>
    </source>
</evidence>
<protein>
    <submittedName>
        <fullName evidence="2">Uncharacterized protein</fullName>
    </submittedName>
</protein>